<dbReference type="PROSITE" id="PS01066">
    <property type="entry name" value="UPP_SYNTHASE"/>
    <property type="match status" value="1"/>
</dbReference>
<gene>
    <name evidence="3" type="ORF">C7P63_02965</name>
</gene>
<dbReference type="FunFam" id="3.40.1180.10:FF:000001">
    <property type="entry name" value="(2E,6E)-farnesyl-diphosphate-specific ditrans,polycis-undecaprenyl-diphosphate synthase"/>
    <property type="match status" value="1"/>
</dbReference>
<name>A0A3R9YFN0_9ENTE</name>
<dbReference type="PANTHER" id="PTHR10291">
    <property type="entry name" value="DEHYDRODOLICHYL DIPHOSPHATE SYNTHASE FAMILY MEMBER"/>
    <property type="match status" value="1"/>
</dbReference>
<evidence type="ECO:0000256" key="1">
    <source>
        <dbReference type="ARBA" id="ARBA00022679"/>
    </source>
</evidence>
<keyword evidence="4" id="KW-1185">Reference proteome</keyword>
<dbReference type="OrthoDB" id="4191603at2"/>
<feature type="binding site" evidence="2">
    <location>
        <begin position="36"/>
        <end position="39"/>
    </location>
    <ligand>
        <name>substrate</name>
    </ligand>
</feature>
<feature type="binding site" evidence="2">
    <location>
        <position position="226"/>
    </location>
    <ligand>
        <name>Mg(2+)</name>
        <dbReference type="ChEBI" id="CHEBI:18420"/>
    </ligand>
</feature>
<dbReference type="CDD" id="cd00475">
    <property type="entry name" value="Cis_IPPS"/>
    <property type="match status" value="1"/>
</dbReference>
<comment type="subunit">
    <text evidence="2">Homodimer.</text>
</comment>
<dbReference type="Proteomes" id="UP000277864">
    <property type="component" value="Unassembled WGS sequence"/>
</dbReference>
<dbReference type="GO" id="GO:0016094">
    <property type="term" value="P:polyprenol biosynthetic process"/>
    <property type="evidence" value="ECO:0007669"/>
    <property type="project" value="TreeGrafter"/>
</dbReference>
<feature type="binding site" evidence="2">
    <location>
        <position position="48"/>
    </location>
    <ligand>
        <name>substrate</name>
    </ligand>
</feature>
<evidence type="ECO:0000313" key="3">
    <source>
        <dbReference type="EMBL" id="RST90055.1"/>
    </source>
</evidence>
<dbReference type="GO" id="GO:0005829">
    <property type="term" value="C:cytosol"/>
    <property type="evidence" value="ECO:0007669"/>
    <property type="project" value="TreeGrafter"/>
</dbReference>
<feature type="active site" evidence="2">
    <location>
        <position position="35"/>
    </location>
</feature>
<keyword evidence="1 2" id="KW-0808">Transferase</keyword>
<proteinExistence type="inferred from homology"/>
<organism evidence="3 4">
    <name type="scientific">Vagococcus humatus</name>
    <dbReference type="NCBI Taxonomy" id="1889241"/>
    <lineage>
        <taxon>Bacteria</taxon>
        <taxon>Bacillati</taxon>
        <taxon>Bacillota</taxon>
        <taxon>Bacilli</taxon>
        <taxon>Lactobacillales</taxon>
        <taxon>Enterococcaceae</taxon>
        <taxon>Vagococcus</taxon>
    </lineage>
</organism>
<protein>
    <recommendedName>
        <fullName evidence="2">Isoprenyl transferase</fullName>
        <ecNumber evidence="2">2.5.1.-</ecNumber>
    </recommendedName>
</protein>
<feature type="binding site" evidence="2">
    <location>
        <position position="86"/>
    </location>
    <ligand>
        <name>substrate</name>
    </ligand>
</feature>
<dbReference type="AlphaFoldDB" id="A0A3R9YFN0"/>
<evidence type="ECO:0000313" key="4">
    <source>
        <dbReference type="Proteomes" id="UP000277864"/>
    </source>
</evidence>
<dbReference type="InterPro" id="IPR018520">
    <property type="entry name" value="UPP_synth-like_CS"/>
</dbReference>
<comment type="caution">
    <text evidence="3">The sequence shown here is derived from an EMBL/GenBank/DDBJ whole genome shotgun (WGS) entry which is preliminary data.</text>
</comment>
<dbReference type="HAMAP" id="MF_01139">
    <property type="entry name" value="ISPT"/>
    <property type="match status" value="1"/>
</dbReference>
<dbReference type="NCBIfam" id="NF011405">
    <property type="entry name" value="PRK14830.1"/>
    <property type="match status" value="1"/>
</dbReference>
<dbReference type="PANTHER" id="PTHR10291:SF0">
    <property type="entry name" value="DEHYDRODOLICHYL DIPHOSPHATE SYNTHASE 2"/>
    <property type="match status" value="1"/>
</dbReference>
<keyword evidence="2" id="KW-0479">Metal-binding</keyword>
<reference evidence="3 4" key="1">
    <citation type="submission" date="2018-03" db="EMBL/GenBank/DDBJ databases">
        <authorList>
            <person name="Gulvik C.A."/>
        </authorList>
    </citation>
    <scope>NUCLEOTIDE SEQUENCE [LARGE SCALE GENOMIC DNA]</scope>
    <source>
        <strain evidence="3 4">JCM 31581</strain>
    </source>
</reference>
<comment type="cofactor">
    <cofactor evidence="2">
        <name>Mg(2+)</name>
        <dbReference type="ChEBI" id="CHEBI:18420"/>
    </cofactor>
    <text evidence="2">Binds 2 magnesium ions per subunit.</text>
</comment>
<feature type="binding site" evidence="2">
    <location>
        <position position="207"/>
    </location>
    <ligand>
        <name>substrate</name>
    </ligand>
</feature>
<dbReference type="GO" id="GO:0000287">
    <property type="term" value="F:magnesium ion binding"/>
    <property type="evidence" value="ECO:0007669"/>
    <property type="project" value="UniProtKB-UniRule"/>
</dbReference>
<dbReference type="NCBIfam" id="TIGR00055">
    <property type="entry name" value="uppS"/>
    <property type="match status" value="1"/>
</dbReference>
<dbReference type="Pfam" id="PF01255">
    <property type="entry name" value="Prenyltransf"/>
    <property type="match status" value="1"/>
</dbReference>
<dbReference type="EMBL" id="PXZH01000001">
    <property type="protein sequence ID" value="RST90055.1"/>
    <property type="molecule type" value="Genomic_DNA"/>
</dbReference>
<feature type="binding site" evidence="2">
    <location>
        <begin position="213"/>
        <end position="215"/>
    </location>
    <ligand>
        <name>substrate</name>
    </ligand>
</feature>
<comment type="similarity">
    <text evidence="2">Belongs to the UPP synthase family.</text>
</comment>
<dbReference type="EC" id="2.5.1.-" evidence="2"/>
<dbReference type="GO" id="GO:0030145">
    <property type="term" value="F:manganese ion binding"/>
    <property type="evidence" value="ECO:0007669"/>
    <property type="project" value="TreeGrafter"/>
</dbReference>
<dbReference type="GO" id="GO:0008834">
    <property type="term" value="F:ditrans,polycis-undecaprenyl-diphosphate synthase [(2E,6E)-farnesyl-diphosphate specific] activity"/>
    <property type="evidence" value="ECO:0007669"/>
    <property type="project" value="TreeGrafter"/>
</dbReference>
<feature type="binding site" evidence="2">
    <location>
        <begin position="80"/>
        <end position="82"/>
    </location>
    <ligand>
        <name>substrate</name>
    </ligand>
</feature>
<feature type="active site" description="Proton acceptor" evidence="2">
    <location>
        <position position="83"/>
    </location>
</feature>
<dbReference type="InterPro" id="IPR036424">
    <property type="entry name" value="UPP_synth-like_sf"/>
</dbReference>
<dbReference type="InterPro" id="IPR001441">
    <property type="entry name" value="UPP_synth-like"/>
</dbReference>
<feature type="binding site" evidence="2">
    <location>
        <position position="35"/>
    </location>
    <ligand>
        <name>Mg(2+)</name>
        <dbReference type="ChEBI" id="CHEBI:18420"/>
    </ligand>
</feature>
<sequence>MFRLFPQKEKYINKEDHWVFNTAGPVPKHIAIIMDGNGRWAENRRLPRMAGHKEGMNNVKKITKQASRLGVKVLTLYAFSTENWKRPQEEVDYLMQLPVEFFDTFIPELIEENVQVQVIGYTEELPAHTRQAVDEAIEQTKQNTGMILNFALNYGSRAEILTAVNQVIQDVKQNKLETETLTAETFSNYLMTCHLPENCQDPDLLIRTSGEERISNFMLWQLAYSELYFSKALWPDFDQHHFSQALGAFQHRNRRFGGLNKSKNKGETTK</sequence>
<feature type="binding site" evidence="2">
    <location>
        <position position="52"/>
    </location>
    <ligand>
        <name>substrate</name>
    </ligand>
</feature>
<keyword evidence="2" id="KW-0460">Magnesium</keyword>
<evidence type="ECO:0000256" key="2">
    <source>
        <dbReference type="HAMAP-Rule" id="MF_01139"/>
    </source>
</evidence>
<accession>A0A3R9YFN0</accession>
<dbReference type="RefSeq" id="WP_125942670.1">
    <property type="nucleotide sequence ID" value="NZ_PXZH01000001.1"/>
</dbReference>
<dbReference type="Gene3D" id="3.40.1180.10">
    <property type="entry name" value="Decaprenyl diphosphate synthase-like"/>
    <property type="match status" value="1"/>
</dbReference>
<comment type="function">
    <text evidence="2">Catalyzes the condensation of isopentenyl diphosphate (IPP) with allylic pyrophosphates generating different type of terpenoids.</text>
</comment>
<feature type="binding site" evidence="2">
    <location>
        <position position="40"/>
    </location>
    <ligand>
        <name>substrate</name>
    </ligand>
</feature>
<dbReference type="SUPFAM" id="SSF64005">
    <property type="entry name" value="Undecaprenyl diphosphate synthase"/>
    <property type="match status" value="1"/>
</dbReference>
<feature type="binding site" evidence="2">
    <location>
        <position position="84"/>
    </location>
    <ligand>
        <name>substrate</name>
    </ligand>
</feature>